<protein>
    <recommendedName>
        <fullName evidence="3">Nucleotidyl transferase AbiEii/AbiGii toxin family protein</fullName>
    </recommendedName>
</protein>
<keyword evidence="2" id="KW-1185">Reference proteome</keyword>
<name>A0ABP9ML40_9MICO</name>
<comment type="caution">
    <text evidence="1">The sequence shown here is derived from an EMBL/GenBank/DDBJ whole genome shotgun (WGS) entry which is preliminary data.</text>
</comment>
<sequence length="247" mass="27600">MDPLQEEANAFALDLMERLARILPVGDLGFTSTATKLRDGGGRMSVASAARGGIELQIDRTPRLQLEVDLDLVMSPTSQRATVLRSALRVRPWQVARPLFTVDYVRDAGSNIPAAHYNVHFDHDAVTNELLQTGAARRGKLHKKRASQGLTPRLADLHFPVGGHRFRPCLEDVIDMLWAEFGIDMRPTARAAIEEGRHHWREMQLRAAVTDNPAAAIAELRKMGYEVVWTRSGMPEPDLRADRIRAI</sequence>
<evidence type="ECO:0000313" key="2">
    <source>
        <dbReference type="Proteomes" id="UP001501407"/>
    </source>
</evidence>
<evidence type="ECO:0000313" key="1">
    <source>
        <dbReference type="EMBL" id="GAA5098285.1"/>
    </source>
</evidence>
<dbReference type="RefSeq" id="WP_194415480.1">
    <property type="nucleotide sequence ID" value="NZ_BAABKZ010000005.1"/>
</dbReference>
<dbReference type="EMBL" id="BAABKZ010000005">
    <property type="protein sequence ID" value="GAA5098285.1"/>
    <property type="molecule type" value="Genomic_DNA"/>
</dbReference>
<accession>A0ABP9ML40</accession>
<dbReference type="Proteomes" id="UP001501407">
    <property type="component" value="Unassembled WGS sequence"/>
</dbReference>
<reference evidence="2" key="1">
    <citation type="journal article" date="2019" name="Int. J. Syst. Evol. Microbiol.">
        <title>The Global Catalogue of Microorganisms (GCM) 10K type strain sequencing project: providing services to taxonomists for standard genome sequencing and annotation.</title>
        <authorList>
            <consortium name="The Broad Institute Genomics Platform"/>
            <consortium name="The Broad Institute Genome Sequencing Center for Infectious Disease"/>
            <person name="Wu L."/>
            <person name="Ma J."/>
        </authorList>
    </citation>
    <scope>NUCLEOTIDE SEQUENCE [LARGE SCALE GENOMIC DNA]</scope>
    <source>
        <strain evidence="2">JCM 18959</strain>
    </source>
</reference>
<proteinExistence type="predicted"/>
<evidence type="ECO:0008006" key="3">
    <source>
        <dbReference type="Google" id="ProtNLM"/>
    </source>
</evidence>
<gene>
    <name evidence="1" type="ORF">GCM10025760_33310</name>
</gene>
<organism evidence="1 2">
    <name type="scientific">Microbacterium yannicii</name>
    <dbReference type="NCBI Taxonomy" id="671622"/>
    <lineage>
        <taxon>Bacteria</taxon>
        <taxon>Bacillati</taxon>
        <taxon>Actinomycetota</taxon>
        <taxon>Actinomycetes</taxon>
        <taxon>Micrococcales</taxon>
        <taxon>Microbacteriaceae</taxon>
        <taxon>Microbacterium</taxon>
    </lineage>
</organism>